<proteinExistence type="predicted"/>
<dbReference type="EMBL" id="AP026709">
    <property type="protein sequence ID" value="BDQ38579.1"/>
    <property type="molecule type" value="Genomic_DNA"/>
</dbReference>
<evidence type="ECO:0000313" key="2">
    <source>
        <dbReference type="EMBL" id="BDQ38579.1"/>
    </source>
</evidence>
<sequence length="93" mass="9792">MQNFLIYLAIVGIMLQAGCGSMYEVDHTTPPFGSSVHMALKSQTANPEAGSDAPVVGIDGKYAAKAAEKYQAGPKEKKERASGSTFGVVEVQN</sequence>
<evidence type="ECO:0000256" key="1">
    <source>
        <dbReference type="SAM" id="MobiDB-lite"/>
    </source>
</evidence>
<evidence type="ECO:0008006" key="4">
    <source>
        <dbReference type="Google" id="ProtNLM"/>
    </source>
</evidence>
<keyword evidence="3" id="KW-1185">Reference proteome</keyword>
<dbReference type="RefSeq" id="WP_281761075.1">
    <property type="nucleotide sequence ID" value="NZ_AP026709.1"/>
</dbReference>
<protein>
    <recommendedName>
        <fullName evidence="4">Lipoprotein</fullName>
    </recommendedName>
</protein>
<accession>A0ABN6S621</accession>
<name>A0ABN6S621_9BACT</name>
<organism evidence="2 3">
    <name type="scientific">Pseudodesulfovibrio nedwellii</name>
    <dbReference type="NCBI Taxonomy" id="2973072"/>
    <lineage>
        <taxon>Bacteria</taxon>
        <taxon>Pseudomonadati</taxon>
        <taxon>Thermodesulfobacteriota</taxon>
        <taxon>Desulfovibrionia</taxon>
        <taxon>Desulfovibrionales</taxon>
        <taxon>Desulfovibrionaceae</taxon>
    </lineage>
</organism>
<reference evidence="2 3" key="1">
    <citation type="submission" date="2022-08" db="EMBL/GenBank/DDBJ databases">
        <title>Genome Sequence of the sulphate-reducing bacterium, Pseudodesulfovibrio sp. SYK.</title>
        <authorList>
            <person name="Kondo R."/>
            <person name="Kataoka T."/>
        </authorList>
    </citation>
    <scope>NUCLEOTIDE SEQUENCE [LARGE SCALE GENOMIC DNA]</scope>
    <source>
        <strain evidence="2 3">SYK</strain>
    </source>
</reference>
<evidence type="ECO:0000313" key="3">
    <source>
        <dbReference type="Proteomes" id="UP001317742"/>
    </source>
</evidence>
<dbReference type="Proteomes" id="UP001317742">
    <property type="component" value="Chromosome"/>
</dbReference>
<feature type="region of interest" description="Disordered" evidence="1">
    <location>
        <begin position="72"/>
        <end position="93"/>
    </location>
</feature>
<gene>
    <name evidence="2" type="ORF">SYK_29390</name>
</gene>